<dbReference type="RefSeq" id="WP_118485741.1">
    <property type="nucleotide sequence ID" value="NZ_CAUGUC010000003.1"/>
</dbReference>
<reference evidence="2 3" key="1">
    <citation type="submission" date="2018-08" db="EMBL/GenBank/DDBJ databases">
        <title>A genome reference for cultivated species of the human gut microbiota.</title>
        <authorList>
            <person name="Zou Y."/>
            <person name="Xue W."/>
            <person name="Luo G."/>
        </authorList>
    </citation>
    <scope>NUCLEOTIDE SEQUENCE [LARGE SCALE GENOMIC DNA]</scope>
    <source>
        <strain evidence="2 3">AF31-17AC</strain>
    </source>
</reference>
<dbReference type="Proteomes" id="UP000283700">
    <property type="component" value="Unassembled WGS sequence"/>
</dbReference>
<dbReference type="AlphaFoldDB" id="A0A415UCM6"/>
<evidence type="ECO:0000313" key="3">
    <source>
        <dbReference type="Proteomes" id="UP000283700"/>
    </source>
</evidence>
<sequence>MIDEKRLIKEREERLLVGTNVIKLIEEQPKICEWIPLEENTPENGERVLLSFANEKQEPLVGTWKVDDEGGAFYAPFTGRTYASLGYFVSAWMPLPEPYKPEDIKEAPWKNRALGDFMKGANR</sequence>
<name>A0A415UCM6_9FIRM</name>
<gene>
    <name evidence="2" type="ORF">DWZ29_04025</name>
</gene>
<proteinExistence type="predicted"/>
<accession>A0A415UCM6</accession>
<dbReference type="EMBL" id="QRQO01000007">
    <property type="protein sequence ID" value="RHN15860.1"/>
    <property type="molecule type" value="Genomic_DNA"/>
</dbReference>
<evidence type="ECO:0000313" key="2">
    <source>
        <dbReference type="EMBL" id="RHN15860.1"/>
    </source>
</evidence>
<evidence type="ECO:0000259" key="1">
    <source>
        <dbReference type="Pfam" id="PF04448"/>
    </source>
</evidence>
<organism evidence="2 3">
    <name type="scientific">Anaerobutyricum hallii</name>
    <dbReference type="NCBI Taxonomy" id="39488"/>
    <lineage>
        <taxon>Bacteria</taxon>
        <taxon>Bacillati</taxon>
        <taxon>Bacillota</taxon>
        <taxon>Clostridia</taxon>
        <taxon>Lachnospirales</taxon>
        <taxon>Lachnospiraceae</taxon>
        <taxon>Anaerobutyricum</taxon>
    </lineage>
</organism>
<dbReference type="InterPro" id="IPR007539">
    <property type="entry name" value="DUF551"/>
</dbReference>
<dbReference type="Pfam" id="PF04448">
    <property type="entry name" value="DUF551"/>
    <property type="match status" value="1"/>
</dbReference>
<comment type="caution">
    <text evidence="2">The sequence shown here is derived from an EMBL/GenBank/DDBJ whole genome shotgun (WGS) entry which is preliminary data.</text>
</comment>
<protein>
    <submittedName>
        <fullName evidence="2">DUF551 domain-containing protein</fullName>
    </submittedName>
</protein>
<feature type="domain" description="DUF551" evidence="1">
    <location>
        <begin position="33"/>
        <end position="98"/>
    </location>
</feature>